<feature type="region of interest" description="Disordered" evidence="1">
    <location>
        <begin position="103"/>
        <end position="168"/>
    </location>
</feature>
<dbReference type="GO" id="GO:0007169">
    <property type="term" value="P:cell surface receptor protein tyrosine kinase signaling pathway"/>
    <property type="evidence" value="ECO:0007669"/>
    <property type="project" value="TreeGrafter"/>
</dbReference>
<dbReference type="WBParaSite" id="sdigi.contig566.g9025.t1">
    <property type="protein sequence ID" value="sdigi.contig566.g9025.t1"/>
    <property type="gene ID" value="sdigi.contig566.g9025"/>
</dbReference>
<dbReference type="GO" id="GO:0005886">
    <property type="term" value="C:plasma membrane"/>
    <property type="evidence" value="ECO:0007669"/>
    <property type="project" value="TreeGrafter"/>
</dbReference>
<dbReference type="Pfam" id="PF07714">
    <property type="entry name" value="PK_Tyr_Ser-Thr"/>
    <property type="match status" value="1"/>
</dbReference>
<dbReference type="PANTHER" id="PTHR24416">
    <property type="entry name" value="TYROSINE-PROTEIN KINASE RECEPTOR"/>
    <property type="match status" value="1"/>
</dbReference>
<dbReference type="GO" id="GO:0005524">
    <property type="term" value="F:ATP binding"/>
    <property type="evidence" value="ECO:0007669"/>
    <property type="project" value="InterPro"/>
</dbReference>
<dbReference type="InterPro" id="IPR050122">
    <property type="entry name" value="RTK"/>
</dbReference>
<feature type="domain" description="Protein kinase" evidence="2">
    <location>
        <begin position="1"/>
        <end position="100"/>
    </location>
</feature>
<dbReference type="PANTHER" id="PTHR24416:SF611">
    <property type="entry name" value="TYROSINE-PROTEIN KINASE TRANSMEMBRANE RECEPTOR ROR"/>
    <property type="match status" value="1"/>
</dbReference>
<evidence type="ECO:0000256" key="1">
    <source>
        <dbReference type="SAM" id="MobiDB-lite"/>
    </source>
</evidence>
<evidence type="ECO:0000313" key="3">
    <source>
        <dbReference type="Proteomes" id="UP000887581"/>
    </source>
</evidence>
<dbReference type="SUPFAM" id="SSF56112">
    <property type="entry name" value="Protein kinase-like (PK-like)"/>
    <property type="match status" value="1"/>
</dbReference>
<dbReference type="PROSITE" id="PS50011">
    <property type="entry name" value="PROTEIN_KINASE_DOM"/>
    <property type="match status" value="1"/>
</dbReference>
<dbReference type="GO" id="GO:0004714">
    <property type="term" value="F:transmembrane receptor protein tyrosine kinase activity"/>
    <property type="evidence" value="ECO:0007669"/>
    <property type="project" value="TreeGrafter"/>
</dbReference>
<organism evidence="3 4">
    <name type="scientific">Setaria digitata</name>
    <dbReference type="NCBI Taxonomy" id="48799"/>
    <lineage>
        <taxon>Eukaryota</taxon>
        <taxon>Metazoa</taxon>
        <taxon>Ecdysozoa</taxon>
        <taxon>Nematoda</taxon>
        <taxon>Chromadorea</taxon>
        <taxon>Rhabditida</taxon>
        <taxon>Spirurina</taxon>
        <taxon>Spiruromorpha</taxon>
        <taxon>Filarioidea</taxon>
        <taxon>Setariidae</taxon>
        <taxon>Setaria</taxon>
    </lineage>
</organism>
<evidence type="ECO:0000313" key="4">
    <source>
        <dbReference type="WBParaSite" id="sdigi.contig566.g9025.t1"/>
    </source>
</evidence>
<dbReference type="Gene3D" id="1.10.510.10">
    <property type="entry name" value="Transferase(Phosphotransferase) domain 1"/>
    <property type="match status" value="1"/>
</dbReference>
<reference evidence="4" key="1">
    <citation type="submission" date="2022-11" db="UniProtKB">
        <authorList>
            <consortium name="WormBaseParasite"/>
        </authorList>
    </citation>
    <scope>IDENTIFICATION</scope>
</reference>
<proteinExistence type="predicted"/>
<keyword evidence="3" id="KW-1185">Reference proteome</keyword>
<name>A0A915PXM1_9BILA</name>
<accession>A0A915PXM1</accession>
<feature type="compositionally biased region" description="Low complexity" evidence="1">
    <location>
        <begin position="116"/>
        <end position="132"/>
    </location>
</feature>
<dbReference type="AlphaFoldDB" id="A0A915PXM1"/>
<evidence type="ECO:0000259" key="2">
    <source>
        <dbReference type="PROSITE" id="PS50011"/>
    </source>
</evidence>
<feature type="compositionally biased region" description="Polar residues" evidence="1">
    <location>
        <begin position="149"/>
        <end position="161"/>
    </location>
</feature>
<dbReference type="InterPro" id="IPR000719">
    <property type="entry name" value="Prot_kinase_dom"/>
</dbReference>
<dbReference type="Proteomes" id="UP000887581">
    <property type="component" value="Unplaced"/>
</dbReference>
<dbReference type="InterPro" id="IPR001245">
    <property type="entry name" value="Ser-Thr/Tyr_kinase_cat_dom"/>
</dbReference>
<dbReference type="GO" id="GO:0043235">
    <property type="term" value="C:receptor complex"/>
    <property type="evidence" value="ECO:0007669"/>
    <property type="project" value="TreeGrafter"/>
</dbReference>
<protein>
    <submittedName>
        <fullName evidence="4">Protein kinase domain-containing protein</fullName>
    </submittedName>
</protein>
<dbReference type="InterPro" id="IPR011009">
    <property type="entry name" value="Kinase-like_dom_sf"/>
</dbReference>
<sequence length="168" mass="19042">MERKGGGKVWRSGETRFCTDIFAFAITLWELFTIPYTHPYSSWKAYKVKEKVMTGYRLPSPSDMPEPIVTMMRRCWDQDPSKRPTAKQAREYLEEVHQNFAIDRSTGNSTHTAVPSSRSSVLTTSSEASSISNRETTLSRDSVPKRRSASGSSAKMISKTGNYRRVSM</sequence>
<feature type="compositionally biased region" description="Polar residues" evidence="1">
    <location>
        <begin position="105"/>
        <end position="115"/>
    </location>
</feature>